<comment type="caution">
    <text evidence="2">The sequence shown here is derived from an EMBL/GenBank/DDBJ whole genome shotgun (WGS) entry which is preliminary data.</text>
</comment>
<proteinExistence type="predicted"/>
<protein>
    <submittedName>
        <fullName evidence="2">Uncharacterized protein</fullName>
    </submittedName>
</protein>
<feature type="region of interest" description="Disordered" evidence="1">
    <location>
        <begin position="144"/>
        <end position="168"/>
    </location>
</feature>
<accession>A0ABD2BG00</accession>
<feature type="compositionally biased region" description="Low complexity" evidence="1">
    <location>
        <begin position="155"/>
        <end position="164"/>
    </location>
</feature>
<keyword evidence="3" id="KW-1185">Reference proteome</keyword>
<organism evidence="2 3">
    <name type="scientific">Vespula maculifrons</name>
    <name type="common">Eastern yellow jacket</name>
    <name type="synonym">Wasp</name>
    <dbReference type="NCBI Taxonomy" id="7453"/>
    <lineage>
        <taxon>Eukaryota</taxon>
        <taxon>Metazoa</taxon>
        <taxon>Ecdysozoa</taxon>
        <taxon>Arthropoda</taxon>
        <taxon>Hexapoda</taxon>
        <taxon>Insecta</taxon>
        <taxon>Pterygota</taxon>
        <taxon>Neoptera</taxon>
        <taxon>Endopterygota</taxon>
        <taxon>Hymenoptera</taxon>
        <taxon>Apocrita</taxon>
        <taxon>Aculeata</taxon>
        <taxon>Vespoidea</taxon>
        <taxon>Vespidae</taxon>
        <taxon>Vespinae</taxon>
        <taxon>Vespula</taxon>
    </lineage>
</organism>
<name>A0ABD2BG00_VESMC</name>
<dbReference type="EMBL" id="JAYRBN010000076">
    <property type="protein sequence ID" value="KAL2731679.1"/>
    <property type="molecule type" value="Genomic_DNA"/>
</dbReference>
<feature type="compositionally biased region" description="Acidic residues" evidence="1">
    <location>
        <begin position="13"/>
        <end position="55"/>
    </location>
</feature>
<reference evidence="2 3" key="1">
    <citation type="journal article" date="2024" name="Ann. Entomol. Soc. Am.">
        <title>Genomic analyses of the southern and eastern yellowjacket wasps (Hymenoptera: Vespidae) reveal evolutionary signatures of social life.</title>
        <authorList>
            <person name="Catto M.A."/>
            <person name="Caine P.B."/>
            <person name="Orr S.E."/>
            <person name="Hunt B.G."/>
            <person name="Goodisman M.A.D."/>
        </authorList>
    </citation>
    <scope>NUCLEOTIDE SEQUENCE [LARGE SCALE GENOMIC DNA]</scope>
    <source>
        <strain evidence="2">232</strain>
        <tissue evidence="2">Head and thorax</tissue>
    </source>
</reference>
<evidence type="ECO:0000256" key="1">
    <source>
        <dbReference type="SAM" id="MobiDB-lite"/>
    </source>
</evidence>
<dbReference type="AlphaFoldDB" id="A0ABD2BG00"/>
<feature type="region of interest" description="Disordered" evidence="1">
    <location>
        <begin position="1"/>
        <end position="58"/>
    </location>
</feature>
<sequence>MMMNNDYTYDNGGDGDDDGDDYDDDDGGDDNDDDDDYDADNDADDDEGDEVDVDVENSKRKEKTKLVLESTGELLRRELSEKEEPMFCQKLHQNLFLDHLVFYPENSEKKRITRKEISKKSRAKISAYEGEVEIYEVIRKKGRRRGRRITRRRTSSNSSSSRISKPGAQHQQRQLVVVIVVVVVEVEIGTTCSASVHIAGGRLDFSWITETTWQSVIDPVGPYFKLIHIFLNKSEVVLRIP</sequence>
<evidence type="ECO:0000313" key="2">
    <source>
        <dbReference type="EMBL" id="KAL2731679.1"/>
    </source>
</evidence>
<evidence type="ECO:0000313" key="3">
    <source>
        <dbReference type="Proteomes" id="UP001607303"/>
    </source>
</evidence>
<gene>
    <name evidence="2" type="ORF">V1477_015502</name>
</gene>
<dbReference type="Proteomes" id="UP001607303">
    <property type="component" value="Unassembled WGS sequence"/>
</dbReference>
<feature type="compositionally biased region" description="Basic residues" evidence="1">
    <location>
        <begin position="144"/>
        <end position="154"/>
    </location>
</feature>